<dbReference type="Gene3D" id="3.30.70.1490">
    <property type="entry name" value="Cysteine protease Prp"/>
    <property type="match status" value="1"/>
</dbReference>
<keyword evidence="3" id="KW-0378">Hydrolase</keyword>
<dbReference type="CDD" id="cd16332">
    <property type="entry name" value="Prp-like"/>
    <property type="match status" value="1"/>
</dbReference>
<dbReference type="PANTHER" id="PTHR39178:SF1">
    <property type="entry name" value="RIBOSOMAL-PROCESSING CYSTEINE PROTEASE PRP"/>
    <property type="match status" value="1"/>
</dbReference>
<evidence type="ECO:0000256" key="5">
    <source>
        <dbReference type="ARBA" id="ARBA00044503"/>
    </source>
</evidence>
<dbReference type="SUPFAM" id="SSF118010">
    <property type="entry name" value="TM1457-like"/>
    <property type="match status" value="1"/>
</dbReference>
<keyword evidence="8" id="KW-1185">Reference proteome</keyword>
<keyword evidence="1" id="KW-0690">Ribosome biogenesis</keyword>
<evidence type="ECO:0000256" key="4">
    <source>
        <dbReference type="ARBA" id="ARBA00022807"/>
    </source>
</evidence>
<evidence type="ECO:0000256" key="1">
    <source>
        <dbReference type="ARBA" id="ARBA00022517"/>
    </source>
</evidence>
<evidence type="ECO:0000256" key="6">
    <source>
        <dbReference type="ARBA" id="ARBA00044538"/>
    </source>
</evidence>
<evidence type="ECO:0000313" key="8">
    <source>
        <dbReference type="Proteomes" id="UP000070467"/>
    </source>
</evidence>
<comment type="similarity">
    <text evidence="5">Belongs to the Prp family.</text>
</comment>
<gene>
    <name evidence="7" type="ORF">HMPREF1871_00661</name>
</gene>
<evidence type="ECO:0000256" key="2">
    <source>
        <dbReference type="ARBA" id="ARBA00022670"/>
    </source>
</evidence>
<evidence type="ECO:0000313" key="7">
    <source>
        <dbReference type="EMBL" id="KXB57995.1"/>
    </source>
</evidence>
<keyword evidence="4" id="KW-0788">Thiol protease</keyword>
<sequence length="109" mass="12347">MINVNILKKDCLIKRIEIEGHANYSVKGSDIVCAGVSSVVIGCINSIDEICEDTIFKLKIDEKKGSIKYNSIKSTENEQLLLRSLLISLKCIEKNYSDYININMKEVKY</sequence>
<dbReference type="EMBL" id="LSDB01000023">
    <property type="protein sequence ID" value="KXB57995.1"/>
    <property type="molecule type" value="Genomic_DNA"/>
</dbReference>
<evidence type="ECO:0000256" key="3">
    <source>
        <dbReference type="ARBA" id="ARBA00022801"/>
    </source>
</evidence>
<dbReference type="RefSeq" id="WP_066130003.1">
    <property type="nucleotide sequence ID" value="NZ_KQ959874.1"/>
</dbReference>
<accession>A0ABR5TLS3</accession>
<dbReference type="InterPro" id="IPR007422">
    <property type="entry name" value="Peptidase_Prp"/>
</dbReference>
<dbReference type="InterPro" id="IPR036764">
    <property type="entry name" value="Peptidase_Prp_sf"/>
</dbReference>
<proteinExistence type="inferred from homology"/>
<dbReference type="Pfam" id="PF04327">
    <property type="entry name" value="Peptidase_Prp"/>
    <property type="match status" value="1"/>
</dbReference>
<reference evidence="7 8" key="1">
    <citation type="submission" date="2016-01" db="EMBL/GenBank/DDBJ databases">
        <authorList>
            <person name="Mitreva M."/>
            <person name="Pepin K.H."/>
            <person name="Mihindukulasuriya K.A."/>
            <person name="Fulton R."/>
            <person name="Fronick C."/>
            <person name="O'Laughlin M."/>
            <person name="Miner T."/>
            <person name="Herter B."/>
            <person name="Rosa B.A."/>
            <person name="Cordes M."/>
            <person name="Tomlinson C."/>
            <person name="Wollam A."/>
            <person name="Palsikar V.B."/>
            <person name="Mardis E.R."/>
            <person name="Wilson R.K."/>
        </authorList>
    </citation>
    <scope>NUCLEOTIDE SEQUENCE [LARGE SCALE GENOMIC DNA]</scope>
    <source>
        <strain evidence="7 8">KA00071</strain>
    </source>
</reference>
<keyword evidence="2" id="KW-0645">Protease</keyword>
<dbReference type="PANTHER" id="PTHR39178">
    <property type="entry name" value="HYPOTHETICAL RIBOSOME-ASSOCIATED PROTEIN"/>
    <property type="match status" value="1"/>
</dbReference>
<protein>
    <recommendedName>
        <fullName evidence="6">Ribosomal processing cysteine protease Prp</fullName>
    </recommendedName>
</protein>
<name>A0ABR5TLS3_9BACL</name>
<comment type="caution">
    <text evidence="7">The sequence shown here is derived from an EMBL/GenBank/DDBJ whole genome shotgun (WGS) entry which is preliminary data.</text>
</comment>
<organism evidence="7 8">
    <name type="scientific">Gemelliphila asaccharolytica</name>
    <dbReference type="NCBI Taxonomy" id="502393"/>
    <lineage>
        <taxon>Bacteria</taxon>
        <taxon>Bacillati</taxon>
        <taxon>Bacillota</taxon>
        <taxon>Bacilli</taxon>
        <taxon>Bacillales</taxon>
        <taxon>Gemellaceae</taxon>
        <taxon>Gemelliphila</taxon>
    </lineage>
</organism>
<dbReference type="Proteomes" id="UP000070467">
    <property type="component" value="Unassembled WGS sequence"/>
</dbReference>